<dbReference type="Pfam" id="PF01839">
    <property type="entry name" value="FG-GAP"/>
    <property type="match status" value="2"/>
</dbReference>
<dbReference type="PRINTS" id="PR01185">
    <property type="entry name" value="INTEGRINA"/>
</dbReference>
<proteinExistence type="predicted"/>
<keyword evidence="2" id="KW-0677">Repeat</keyword>
<dbReference type="SUPFAM" id="SSF56601">
    <property type="entry name" value="beta-lactamase/transpeptidase-like"/>
    <property type="match status" value="1"/>
</dbReference>
<dbReference type="Proteomes" id="UP000739538">
    <property type="component" value="Unassembled WGS sequence"/>
</dbReference>
<evidence type="ECO:0000313" key="7">
    <source>
        <dbReference type="EMBL" id="MCA9756034.1"/>
    </source>
</evidence>
<dbReference type="AlphaFoldDB" id="A0A956SE77"/>
<gene>
    <name evidence="7" type="ORF">KDA27_09550</name>
</gene>
<keyword evidence="4" id="KW-0325">Glycoprotein</keyword>
<dbReference type="GO" id="GO:0008305">
    <property type="term" value="C:integrin complex"/>
    <property type="evidence" value="ECO:0007669"/>
    <property type="project" value="InterPro"/>
</dbReference>
<keyword evidence="1" id="KW-0732">Signal</keyword>
<dbReference type="InterPro" id="IPR000413">
    <property type="entry name" value="Integrin_alpha"/>
</dbReference>
<dbReference type="InterPro" id="IPR028994">
    <property type="entry name" value="Integrin_alpha_N"/>
</dbReference>
<dbReference type="InterPro" id="IPR012338">
    <property type="entry name" value="Beta-lactam/transpept-like"/>
</dbReference>
<protein>
    <submittedName>
        <fullName evidence="7">FG-GAP repeat protein</fullName>
    </submittedName>
</protein>
<evidence type="ECO:0000259" key="6">
    <source>
        <dbReference type="Pfam" id="PF13860"/>
    </source>
</evidence>
<reference evidence="7" key="2">
    <citation type="journal article" date="2021" name="Microbiome">
        <title>Successional dynamics and alternative stable states in a saline activated sludge microbial community over 9 years.</title>
        <authorList>
            <person name="Wang Y."/>
            <person name="Ye J."/>
            <person name="Ju F."/>
            <person name="Liu L."/>
            <person name="Boyd J.A."/>
            <person name="Deng Y."/>
            <person name="Parks D.H."/>
            <person name="Jiang X."/>
            <person name="Yin X."/>
            <person name="Woodcroft B.J."/>
            <person name="Tyson G.W."/>
            <person name="Hugenholtz P."/>
            <person name="Polz M.F."/>
            <person name="Zhang T."/>
        </authorList>
    </citation>
    <scope>NUCLEOTIDE SEQUENCE</scope>
    <source>
        <strain evidence="7">HKST-UBA02</strain>
    </source>
</reference>
<dbReference type="PROSITE" id="PS51470">
    <property type="entry name" value="FG_GAP"/>
    <property type="match status" value="3"/>
</dbReference>
<organism evidence="7 8">
    <name type="scientific">Eiseniibacteriota bacterium</name>
    <dbReference type="NCBI Taxonomy" id="2212470"/>
    <lineage>
        <taxon>Bacteria</taxon>
        <taxon>Candidatus Eiseniibacteriota</taxon>
    </lineage>
</organism>
<dbReference type="InterPro" id="IPR025965">
    <property type="entry name" value="FlgD/Vpr_Ig-like"/>
</dbReference>
<dbReference type="GO" id="GO:0009002">
    <property type="term" value="F:serine-type D-Ala-D-Ala carboxypeptidase activity"/>
    <property type="evidence" value="ECO:0007669"/>
    <property type="project" value="InterPro"/>
</dbReference>
<comment type="caution">
    <text evidence="7">The sequence shown here is derived from an EMBL/GenBank/DDBJ whole genome shotgun (WGS) entry which is preliminary data.</text>
</comment>
<dbReference type="Gene3D" id="2.60.40.4070">
    <property type="match status" value="1"/>
</dbReference>
<evidence type="ECO:0000256" key="1">
    <source>
        <dbReference type="ARBA" id="ARBA00022729"/>
    </source>
</evidence>
<dbReference type="EMBL" id="JAGQHS010000039">
    <property type="protein sequence ID" value="MCA9756034.1"/>
    <property type="molecule type" value="Genomic_DNA"/>
</dbReference>
<dbReference type="Gene3D" id="2.130.10.130">
    <property type="entry name" value="Integrin alpha, N-terminal"/>
    <property type="match status" value="4"/>
</dbReference>
<feature type="domain" description="FlgD/Vpr Ig-like" evidence="6">
    <location>
        <begin position="1012"/>
        <end position="1068"/>
    </location>
</feature>
<dbReference type="Gene3D" id="3.40.710.10">
    <property type="entry name" value="DD-peptidase/beta-lactamase superfamily"/>
    <property type="match status" value="1"/>
</dbReference>
<accession>A0A956SE77</accession>
<dbReference type="SUPFAM" id="SSF69318">
    <property type="entry name" value="Integrin alpha N-terminal domain"/>
    <property type="match status" value="2"/>
</dbReference>
<evidence type="ECO:0000256" key="3">
    <source>
        <dbReference type="ARBA" id="ARBA00022801"/>
    </source>
</evidence>
<sequence length="1085" mass="113300">MIRQGIESRGSIEAGDQHGRALAAGDFNGDGIEDLATGAQFEDVDGFVHAGAVIVNYGSEYGLTQNGAQLLLQSDGDALESGALFGAAVAAGDFDNDGYDDLAIGAPNADNGTLQNVGYVFVYAGGPTGLSYWHYLWQPSGGGTPEANDRFGASLCVGNFDSVAGSNEDLAIGSPGEDNDAGAIFFYTGGSNGLLNGSAGWRKQSSFGGTNVAGDEFGYSLAAAQVWGGGIDELIVGTPLKEVDGVQNAGVVWVILGTSTGLSSSSAVMIRPDEGDLPNAPYPSGYFGWSVAGGRFFGGSYDGIAIGEPGRSYFGHPESGRVVLGKGTLLGPSFVGSGAVTLFQDDAGWSLGNYDGFGRALAAGFFETSDGYEDLAIGSPTDNANGGPFGAGVVSILLGGPNGPGSHGWIGWAEDAWHDPIEANDAFGTALVFGRFERSGKRSLAIGAPGEDSNAGMVCIAAPWRQVQYPAFQTGLSLDCAGNWVYALRPFDEVCIASTTKIMTVLIACERAMLPIDDPKYVNLGLSYTVPDWIRDHIGGSLYHFRDEQRLTLADLLRCCLYPSGNDAAYAIADMLTGRNNTWNGEYDNTVQTFVAEMNQRAAQLGMTRTEFTNPAGLDKGGPYSCARDMILLAQAAMNNPVFRGAASNTHYEFDSSYVIGNLRVPFHEEISYGFLQTLQSYNSDFSGLKPGGTPCAKTTGVFSVDDYLGRIFASSFGTDSDLHPGALYSEADALMDLSLAACGGTLLRETDPPLVMGSGGRRDGGGGEAGSGTGSYGFHVEFGELPTGVDQRSGGAASLVAPTGSSRIDTELDILRPGGTGLTSCDLDFARSAEIELAPLQSVLLGIAPFEAHGEIILINHGETNATILVTTPQSGTPVPYNLAPGARAVIAPYSAPGTPYWTYSVQNPSQTESVEIGLSESYSWSLTGLPGGETPAFTAQIPHDTGILEQAFHVSVIGTDPVPGHAVHVSIHDPGVVTDVAEPPVPTSFAPSARLLPASPNPFATMTRLGFDLPSGGDVRLEIFDASGRRIRAFEGTGLPAGRGGFDWDGRSADGRELAPGVYFYRLDSNGRADGSGRVVRVR</sequence>
<dbReference type="InterPro" id="IPR001967">
    <property type="entry name" value="Peptidase_S11_N"/>
</dbReference>
<name>A0A956SE77_UNCEI</name>
<keyword evidence="3" id="KW-0378">Hydrolase</keyword>
<dbReference type="PANTHER" id="PTHR23221:SF7">
    <property type="entry name" value="PHOSPHATIDYLINOSITOL-GLYCAN-SPECIFIC PHOSPHOLIPASE D"/>
    <property type="match status" value="1"/>
</dbReference>
<evidence type="ECO:0000256" key="4">
    <source>
        <dbReference type="ARBA" id="ARBA00023180"/>
    </source>
</evidence>
<dbReference type="InterPro" id="IPR013519">
    <property type="entry name" value="Int_alpha_beta-p"/>
</dbReference>
<dbReference type="SMART" id="SM00191">
    <property type="entry name" value="Int_alpha"/>
    <property type="match status" value="7"/>
</dbReference>
<dbReference type="Pfam" id="PF00768">
    <property type="entry name" value="Peptidase_S11"/>
    <property type="match status" value="1"/>
</dbReference>
<reference evidence="7" key="1">
    <citation type="submission" date="2020-04" db="EMBL/GenBank/DDBJ databases">
        <authorList>
            <person name="Zhang T."/>
        </authorList>
    </citation>
    <scope>NUCLEOTIDE SEQUENCE</scope>
    <source>
        <strain evidence="7">HKST-UBA02</strain>
    </source>
</reference>
<dbReference type="GO" id="GO:0007155">
    <property type="term" value="P:cell adhesion"/>
    <property type="evidence" value="ECO:0007669"/>
    <property type="project" value="InterPro"/>
</dbReference>
<feature type="domain" description="Peptidase S11 D-alanyl-D-alanine carboxypeptidase A N-terminal" evidence="5">
    <location>
        <begin position="485"/>
        <end position="700"/>
    </location>
</feature>
<evidence type="ECO:0000259" key="5">
    <source>
        <dbReference type="Pfam" id="PF00768"/>
    </source>
</evidence>
<evidence type="ECO:0000313" key="8">
    <source>
        <dbReference type="Proteomes" id="UP000739538"/>
    </source>
</evidence>
<dbReference type="PANTHER" id="PTHR23221">
    <property type="entry name" value="GLYCOSYLPHOSPHATIDYLINOSITOL PHOSPHOLIPASE D"/>
    <property type="match status" value="1"/>
</dbReference>
<dbReference type="Pfam" id="PF13860">
    <property type="entry name" value="FlgD_ig"/>
    <property type="match status" value="1"/>
</dbReference>
<evidence type="ECO:0000256" key="2">
    <source>
        <dbReference type="ARBA" id="ARBA00022737"/>
    </source>
</evidence>
<dbReference type="InterPro" id="IPR013517">
    <property type="entry name" value="FG-GAP"/>
</dbReference>
<dbReference type="GO" id="GO:0006508">
    <property type="term" value="P:proteolysis"/>
    <property type="evidence" value="ECO:0007669"/>
    <property type="project" value="InterPro"/>
</dbReference>